<proteinExistence type="predicted"/>
<organism evidence="2 3">
    <name type="scientific">Podospora aff. communis PSN243</name>
    <dbReference type="NCBI Taxonomy" id="3040156"/>
    <lineage>
        <taxon>Eukaryota</taxon>
        <taxon>Fungi</taxon>
        <taxon>Dikarya</taxon>
        <taxon>Ascomycota</taxon>
        <taxon>Pezizomycotina</taxon>
        <taxon>Sordariomycetes</taxon>
        <taxon>Sordariomycetidae</taxon>
        <taxon>Sordariales</taxon>
        <taxon>Podosporaceae</taxon>
        <taxon>Podospora</taxon>
    </lineage>
</organism>
<dbReference type="AlphaFoldDB" id="A0AAV9G5R5"/>
<protein>
    <submittedName>
        <fullName evidence="2">Uncharacterized protein</fullName>
    </submittedName>
</protein>
<comment type="caution">
    <text evidence="2">The sequence shown here is derived from an EMBL/GenBank/DDBJ whole genome shotgun (WGS) entry which is preliminary data.</text>
</comment>
<gene>
    <name evidence="2" type="ORF">QBC34DRAFT_223953</name>
</gene>
<name>A0AAV9G5R5_9PEZI</name>
<feature type="compositionally biased region" description="Polar residues" evidence="1">
    <location>
        <begin position="167"/>
        <end position="183"/>
    </location>
</feature>
<dbReference type="Proteomes" id="UP001321760">
    <property type="component" value="Unassembled WGS sequence"/>
</dbReference>
<evidence type="ECO:0000256" key="1">
    <source>
        <dbReference type="SAM" id="MobiDB-lite"/>
    </source>
</evidence>
<keyword evidence="3" id="KW-1185">Reference proteome</keyword>
<dbReference type="EMBL" id="MU866007">
    <property type="protein sequence ID" value="KAK4442768.1"/>
    <property type="molecule type" value="Genomic_DNA"/>
</dbReference>
<evidence type="ECO:0000313" key="3">
    <source>
        <dbReference type="Proteomes" id="UP001321760"/>
    </source>
</evidence>
<reference evidence="2" key="2">
    <citation type="submission" date="2023-05" db="EMBL/GenBank/DDBJ databases">
        <authorList>
            <consortium name="Lawrence Berkeley National Laboratory"/>
            <person name="Steindorff A."/>
            <person name="Hensen N."/>
            <person name="Bonometti L."/>
            <person name="Westerberg I."/>
            <person name="Brannstrom I.O."/>
            <person name="Guillou S."/>
            <person name="Cros-Aarteil S."/>
            <person name="Calhoun S."/>
            <person name="Haridas S."/>
            <person name="Kuo A."/>
            <person name="Mondo S."/>
            <person name="Pangilinan J."/>
            <person name="Riley R."/>
            <person name="Labutti K."/>
            <person name="Andreopoulos B."/>
            <person name="Lipzen A."/>
            <person name="Chen C."/>
            <person name="Yanf M."/>
            <person name="Daum C."/>
            <person name="Ng V."/>
            <person name="Clum A."/>
            <person name="Ohm R."/>
            <person name="Martin F."/>
            <person name="Silar P."/>
            <person name="Natvig D."/>
            <person name="Lalanne C."/>
            <person name="Gautier V."/>
            <person name="Ament-Velasquez S.L."/>
            <person name="Kruys A."/>
            <person name="Hutchinson M.I."/>
            <person name="Powell A.J."/>
            <person name="Barry K."/>
            <person name="Miller A.N."/>
            <person name="Grigoriev I.V."/>
            <person name="Debuchy R."/>
            <person name="Gladieux P."/>
            <person name="Thoren M.H."/>
            <person name="Johannesson H."/>
        </authorList>
    </citation>
    <scope>NUCLEOTIDE SEQUENCE</scope>
    <source>
        <strain evidence="2">PSN243</strain>
    </source>
</reference>
<accession>A0AAV9G5R5</accession>
<reference evidence="2" key="1">
    <citation type="journal article" date="2023" name="Mol. Phylogenet. Evol.">
        <title>Genome-scale phylogeny and comparative genomics of the fungal order Sordariales.</title>
        <authorList>
            <person name="Hensen N."/>
            <person name="Bonometti L."/>
            <person name="Westerberg I."/>
            <person name="Brannstrom I.O."/>
            <person name="Guillou S."/>
            <person name="Cros-Aarteil S."/>
            <person name="Calhoun S."/>
            <person name="Haridas S."/>
            <person name="Kuo A."/>
            <person name="Mondo S."/>
            <person name="Pangilinan J."/>
            <person name="Riley R."/>
            <person name="LaButti K."/>
            <person name="Andreopoulos B."/>
            <person name="Lipzen A."/>
            <person name="Chen C."/>
            <person name="Yan M."/>
            <person name="Daum C."/>
            <person name="Ng V."/>
            <person name="Clum A."/>
            <person name="Steindorff A."/>
            <person name="Ohm R.A."/>
            <person name="Martin F."/>
            <person name="Silar P."/>
            <person name="Natvig D.O."/>
            <person name="Lalanne C."/>
            <person name="Gautier V."/>
            <person name="Ament-Velasquez S.L."/>
            <person name="Kruys A."/>
            <person name="Hutchinson M.I."/>
            <person name="Powell A.J."/>
            <person name="Barry K."/>
            <person name="Miller A.N."/>
            <person name="Grigoriev I.V."/>
            <person name="Debuchy R."/>
            <person name="Gladieux P."/>
            <person name="Hiltunen Thoren M."/>
            <person name="Johannesson H."/>
        </authorList>
    </citation>
    <scope>NUCLEOTIDE SEQUENCE</scope>
    <source>
        <strain evidence="2">PSN243</strain>
    </source>
</reference>
<sequence>MQCGIFSDRLSRVKRLRGGIHRDRDCRGIARAGFLASARGVGETRKARPHRRPSARIFLGHAVVGEVAHLQTRYPRWARQHKKARRAQARSANVAMVIPIIPPLPLPPRERLLVSRTWQVSEGQQTDCATCVRGAHRKWPAQSQSIGFRSRPRRVAICLSGMGGGRNSNSARKSRINQQRQPLATPQLRGALRPTFVGCAGAIVGQGVGEKFSQQVRCSLHVCDDQSCNARDTVVLRKTKSFHVGR</sequence>
<evidence type="ECO:0000313" key="2">
    <source>
        <dbReference type="EMBL" id="KAK4442768.1"/>
    </source>
</evidence>
<feature type="region of interest" description="Disordered" evidence="1">
    <location>
        <begin position="161"/>
        <end position="183"/>
    </location>
</feature>